<dbReference type="Proteomes" id="UP000219813">
    <property type="component" value="Unassembled WGS sequence"/>
</dbReference>
<dbReference type="Pfam" id="PF05795">
    <property type="entry name" value="Plasmodium_Vir"/>
    <property type="match status" value="1"/>
</dbReference>
<dbReference type="GeneID" id="39865666"/>
<dbReference type="VEuPathDB" id="PlasmoDB:PmUG01_00020800"/>
<keyword evidence="1" id="KW-0472">Membrane</keyword>
<proteinExistence type="predicted"/>
<evidence type="ECO:0000313" key="3">
    <source>
        <dbReference type="Proteomes" id="UP000219813"/>
    </source>
</evidence>
<dbReference type="RefSeq" id="XP_028859281.1">
    <property type="nucleotide sequence ID" value="XM_029006811.1"/>
</dbReference>
<name>A0A1D3JHW7_PLAMA</name>
<protein>
    <submittedName>
        <fullName evidence="2">PIR protein</fullName>
    </submittedName>
</protein>
<keyword evidence="1" id="KW-0812">Transmembrane</keyword>
<dbReference type="EMBL" id="FLRL01000046">
    <property type="protein sequence ID" value="SBT86063.1"/>
    <property type="molecule type" value="Genomic_DNA"/>
</dbReference>
<reference evidence="2 3" key="1">
    <citation type="submission" date="2016-06" db="EMBL/GenBank/DDBJ databases">
        <authorList>
            <consortium name="Pathogen Informatics"/>
        </authorList>
    </citation>
    <scope>NUCLEOTIDE SEQUENCE [LARGE SCALE GENOMIC DNA]</scope>
</reference>
<organism evidence="2 3">
    <name type="scientific">Plasmodium malariae</name>
    <dbReference type="NCBI Taxonomy" id="5858"/>
    <lineage>
        <taxon>Eukaryota</taxon>
        <taxon>Sar</taxon>
        <taxon>Alveolata</taxon>
        <taxon>Apicomplexa</taxon>
        <taxon>Aconoidasida</taxon>
        <taxon>Haemosporida</taxon>
        <taxon>Plasmodiidae</taxon>
        <taxon>Plasmodium</taxon>
        <taxon>Plasmodium (Plasmodium)</taxon>
    </lineage>
</organism>
<dbReference type="KEGG" id="pmal:PMUG01_00020800"/>
<sequence>MEMEGDERVFDEILKRLPSYEAYSKFNSDENLTENSICKEENYTKCVDKVACTNLCKKIERNFKYLSEISKSKDYNSHCLNHTYWVNEEIRNLFKSSSSNNIGDVVKEFVRLGSFLSTDYRINNCNYFVHESLEKLNNRKKEKYLYDYFTNYSFIKNKNTCTDVSINKYKSYINAISKLYEDKKKSCCWNNSSLCPRYFLKCDDEYNPNNLLSALGSTGVENCDGLESLRKTKTVENELHSKFFEEEFLDSILFTTCNINKESRNLSCGLVSASYLTRNMNVVENSEEQRNNERYSGGKKAEYSVNQEVVEQHKEIRKKAGLISLEKKNNMISPQKGKQIDLRWKLDAEGKLHCPTKKSKGDTLELCRYVEELVKQDILMKEENSRVYRLKEGKTWPTQALNIFVKRIGENESAERYSGRIQVLNSNQITFSDDKNSFDQENIGKYTESNILQNTFVRISIVTALVMGIIFVLFFYVKFTPFGSCICKARKRKKRYRNNFSELSTQRFPRRFIKRTYRNSERRRFSVVNIQE</sequence>
<gene>
    <name evidence="2" type="primary">PmUG01_00020800</name>
    <name evidence="2" type="ORF">PMUG01_00020800</name>
</gene>
<keyword evidence="1" id="KW-1133">Transmembrane helix</keyword>
<accession>A0A1D3JHW7</accession>
<dbReference type="InterPro" id="IPR008780">
    <property type="entry name" value="Plasmodium_Vir"/>
</dbReference>
<feature type="transmembrane region" description="Helical" evidence="1">
    <location>
        <begin position="459"/>
        <end position="487"/>
    </location>
</feature>
<evidence type="ECO:0000256" key="1">
    <source>
        <dbReference type="SAM" id="Phobius"/>
    </source>
</evidence>
<dbReference type="AlphaFoldDB" id="A0A1D3JHW7"/>
<dbReference type="OrthoDB" id="388868at2759"/>
<keyword evidence="3" id="KW-1185">Reference proteome</keyword>
<evidence type="ECO:0000313" key="2">
    <source>
        <dbReference type="EMBL" id="SBT86063.1"/>
    </source>
</evidence>